<dbReference type="RefSeq" id="WP_170164684.1">
    <property type="nucleotide sequence ID" value="NZ_RBXL01000001.1"/>
</dbReference>
<dbReference type="EMBL" id="RBXL01000001">
    <property type="protein sequence ID" value="RKT43610.1"/>
    <property type="molecule type" value="Genomic_DNA"/>
</dbReference>
<protein>
    <submittedName>
        <fullName evidence="1">Uncharacterized protein</fullName>
    </submittedName>
</protein>
<keyword evidence="2" id="KW-1185">Reference proteome</keyword>
<gene>
    <name evidence="1" type="ORF">BDD21_0950</name>
</gene>
<reference evidence="1 2" key="1">
    <citation type="submission" date="2018-10" db="EMBL/GenBank/DDBJ databases">
        <title>Genomic Encyclopedia of Archaeal and Bacterial Type Strains, Phase II (KMG-II): from individual species to whole genera.</title>
        <authorList>
            <person name="Goeker M."/>
        </authorList>
    </citation>
    <scope>NUCLEOTIDE SEQUENCE [LARGE SCALE GENOMIC DNA]</scope>
    <source>
        <strain evidence="1 2">DSM 235</strain>
    </source>
</reference>
<dbReference type="AlphaFoldDB" id="A0A495V4K7"/>
<proteinExistence type="predicted"/>
<evidence type="ECO:0000313" key="2">
    <source>
        <dbReference type="Proteomes" id="UP000274556"/>
    </source>
</evidence>
<organism evidence="1 2">
    <name type="scientific">Thiocapsa rosea</name>
    <dbReference type="NCBI Taxonomy" id="69360"/>
    <lineage>
        <taxon>Bacteria</taxon>
        <taxon>Pseudomonadati</taxon>
        <taxon>Pseudomonadota</taxon>
        <taxon>Gammaproteobacteria</taxon>
        <taxon>Chromatiales</taxon>
        <taxon>Chromatiaceae</taxon>
        <taxon>Thiocapsa</taxon>
    </lineage>
</organism>
<sequence>MMGVAAYAWNPLSHHRWLCGEDADDDPFTETQLDLFENAFDDPLPF</sequence>
<dbReference type="Proteomes" id="UP000274556">
    <property type="component" value="Unassembled WGS sequence"/>
</dbReference>
<name>A0A495V4K7_9GAMM</name>
<evidence type="ECO:0000313" key="1">
    <source>
        <dbReference type="EMBL" id="RKT43610.1"/>
    </source>
</evidence>
<accession>A0A495V4K7</accession>
<comment type="caution">
    <text evidence="1">The sequence shown here is derived from an EMBL/GenBank/DDBJ whole genome shotgun (WGS) entry which is preliminary data.</text>
</comment>